<dbReference type="EMBL" id="ML178867">
    <property type="protein sequence ID" value="TFK96055.1"/>
    <property type="molecule type" value="Genomic_DNA"/>
</dbReference>
<dbReference type="AlphaFoldDB" id="A0A5C3Q1T1"/>
<name>A0A5C3Q1T1_9AGAR</name>
<evidence type="ECO:0000313" key="2">
    <source>
        <dbReference type="Proteomes" id="UP000305067"/>
    </source>
</evidence>
<proteinExistence type="predicted"/>
<gene>
    <name evidence="1" type="ORF">BDV98DRAFT_586599</name>
</gene>
<protein>
    <submittedName>
        <fullName evidence="1">Uncharacterized protein</fullName>
    </submittedName>
</protein>
<keyword evidence="2" id="KW-1185">Reference proteome</keyword>
<reference evidence="1 2" key="1">
    <citation type="journal article" date="2019" name="Nat. Ecol. Evol.">
        <title>Megaphylogeny resolves global patterns of mushroom evolution.</title>
        <authorList>
            <person name="Varga T."/>
            <person name="Krizsan K."/>
            <person name="Foldi C."/>
            <person name="Dima B."/>
            <person name="Sanchez-Garcia M."/>
            <person name="Sanchez-Ramirez S."/>
            <person name="Szollosi G.J."/>
            <person name="Szarkandi J.G."/>
            <person name="Papp V."/>
            <person name="Albert L."/>
            <person name="Andreopoulos W."/>
            <person name="Angelini C."/>
            <person name="Antonin V."/>
            <person name="Barry K.W."/>
            <person name="Bougher N.L."/>
            <person name="Buchanan P."/>
            <person name="Buyck B."/>
            <person name="Bense V."/>
            <person name="Catcheside P."/>
            <person name="Chovatia M."/>
            <person name="Cooper J."/>
            <person name="Damon W."/>
            <person name="Desjardin D."/>
            <person name="Finy P."/>
            <person name="Geml J."/>
            <person name="Haridas S."/>
            <person name="Hughes K."/>
            <person name="Justo A."/>
            <person name="Karasinski D."/>
            <person name="Kautmanova I."/>
            <person name="Kiss B."/>
            <person name="Kocsube S."/>
            <person name="Kotiranta H."/>
            <person name="LaButti K.M."/>
            <person name="Lechner B.E."/>
            <person name="Liimatainen K."/>
            <person name="Lipzen A."/>
            <person name="Lukacs Z."/>
            <person name="Mihaltcheva S."/>
            <person name="Morgado L.N."/>
            <person name="Niskanen T."/>
            <person name="Noordeloos M.E."/>
            <person name="Ohm R.A."/>
            <person name="Ortiz-Santana B."/>
            <person name="Ovrebo C."/>
            <person name="Racz N."/>
            <person name="Riley R."/>
            <person name="Savchenko A."/>
            <person name="Shiryaev A."/>
            <person name="Soop K."/>
            <person name="Spirin V."/>
            <person name="Szebenyi C."/>
            <person name="Tomsovsky M."/>
            <person name="Tulloss R.E."/>
            <person name="Uehling J."/>
            <person name="Grigoriev I.V."/>
            <person name="Vagvolgyi C."/>
            <person name="Papp T."/>
            <person name="Martin F.M."/>
            <person name="Miettinen O."/>
            <person name="Hibbett D.S."/>
            <person name="Nagy L.G."/>
        </authorList>
    </citation>
    <scope>NUCLEOTIDE SEQUENCE [LARGE SCALE GENOMIC DNA]</scope>
    <source>
        <strain evidence="1 2">CBS 309.79</strain>
    </source>
</reference>
<organism evidence="1 2">
    <name type="scientific">Pterulicium gracile</name>
    <dbReference type="NCBI Taxonomy" id="1884261"/>
    <lineage>
        <taxon>Eukaryota</taxon>
        <taxon>Fungi</taxon>
        <taxon>Dikarya</taxon>
        <taxon>Basidiomycota</taxon>
        <taxon>Agaricomycotina</taxon>
        <taxon>Agaricomycetes</taxon>
        <taxon>Agaricomycetidae</taxon>
        <taxon>Agaricales</taxon>
        <taxon>Pleurotineae</taxon>
        <taxon>Pterulaceae</taxon>
        <taxon>Pterulicium</taxon>
    </lineage>
</organism>
<evidence type="ECO:0000313" key="1">
    <source>
        <dbReference type="EMBL" id="TFK96055.1"/>
    </source>
</evidence>
<dbReference type="Proteomes" id="UP000305067">
    <property type="component" value="Unassembled WGS sequence"/>
</dbReference>
<sequence>MRTAFILFINVLVLAFSARVNIWLIATLPRRLCRCAPVRDVRNNALLLYRHPPSGCLRAQVLHDTRHLHIRAYGAPTILWLAVNAFSTSRWRHVPFSCDEIPEVLIYALVTLRYTLTQSSRGNKHIFTIAFSRFTPRVPMAEFDYSHGIGAEATTIRPDSNGSFFSHNRKGSRTTAYAFAASGATDTNHKSKLSPIMAQTQMSQSMAGVGSGAGVVHPRDGFTREVADSEFVQHNGRFA</sequence>
<dbReference type="OrthoDB" id="2793550at2759"/>
<accession>A0A5C3Q1T1</accession>